<dbReference type="Proteomes" id="UP000250918">
    <property type="component" value="Unassembled WGS sequence"/>
</dbReference>
<reference evidence="3 4" key="1">
    <citation type="journal article" date="2018" name="ISME J.">
        <title>A methanotrophic archaeon couples anaerobic oxidation of methane to Fe(III) reduction.</title>
        <authorList>
            <person name="Cai C."/>
            <person name="Leu A.O."/>
            <person name="Xie G.J."/>
            <person name="Guo J."/>
            <person name="Feng Y."/>
            <person name="Zhao J.X."/>
            <person name="Tyson G.W."/>
            <person name="Yuan Z."/>
            <person name="Hu S."/>
        </authorList>
    </citation>
    <scope>NUCLEOTIDE SEQUENCE [LARGE SCALE GENOMIC DNA]</scope>
    <source>
        <strain evidence="3">FeB_12</strain>
    </source>
</reference>
<dbReference type="PROSITE" id="PS50968">
    <property type="entry name" value="BIOTINYL_LIPOYL"/>
    <property type="match status" value="1"/>
</dbReference>
<dbReference type="InterPro" id="IPR011053">
    <property type="entry name" value="Single_hybrid_motif"/>
</dbReference>
<dbReference type="FunFam" id="2.40.50.100:FF:000003">
    <property type="entry name" value="Acetyl-CoA carboxylase biotin carboxyl carrier protein"/>
    <property type="match status" value="1"/>
</dbReference>
<gene>
    <name evidence="3" type="ORF">C3F09_08470</name>
</gene>
<dbReference type="Pfam" id="PF00364">
    <property type="entry name" value="Biotin_lipoyl"/>
    <property type="match status" value="1"/>
</dbReference>
<dbReference type="PANTHER" id="PTHR45266:SF3">
    <property type="entry name" value="OXALOACETATE DECARBOXYLASE ALPHA CHAIN"/>
    <property type="match status" value="1"/>
</dbReference>
<evidence type="ECO:0000313" key="3">
    <source>
        <dbReference type="EMBL" id="PWB70954.1"/>
    </source>
</evidence>
<dbReference type="PANTHER" id="PTHR45266">
    <property type="entry name" value="OXALOACETATE DECARBOXYLASE ALPHA CHAIN"/>
    <property type="match status" value="1"/>
</dbReference>
<comment type="caution">
    <text evidence="3">The sequence shown here is derived from an EMBL/GenBank/DDBJ whole genome shotgun (WGS) entry which is preliminary data.</text>
</comment>
<dbReference type="AlphaFoldDB" id="A0A855X049"/>
<protein>
    <recommendedName>
        <fullName evidence="2">Lipoyl-binding domain-containing protein</fullName>
    </recommendedName>
</protein>
<dbReference type="Gene3D" id="2.40.50.100">
    <property type="match status" value="1"/>
</dbReference>
<feature type="domain" description="Lipoyl-binding" evidence="2">
    <location>
        <begin position="86"/>
        <end position="162"/>
    </location>
</feature>
<evidence type="ECO:0000256" key="1">
    <source>
        <dbReference type="ARBA" id="ARBA00023267"/>
    </source>
</evidence>
<dbReference type="SUPFAM" id="SSF51230">
    <property type="entry name" value="Single hybrid motif"/>
    <property type="match status" value="1"/>
</dbReference>
<accession>A0A855X049</accession>
<sequence length="165" mass="17676">MLRADFVHDGELLSSDVEKTAEGITVTIGDQTLVLQPCGRNLYSTVVNGHKSMVAVVRSKDSFFIDVDSVLIELKEPSSDGVAGGAGDHGTAKDKVFAPMPGKIVKIMVAVGDEVEIKQPLVIVEAMKMENQVNAKAKGKVKKVNFGPGDQVDTEKPIIELEISE</sequence>
<organism evidence="3 4">
    <name type="scientific">candidate division GN15 bacterium</name>
    <dbReference type="NCBI Taxonomy" id="2072418"/>
    <lineage>
        <taxon>Bacteria</taxon>
        <taxon>candidate division GN15</taxon>
    </lineage>
</organism>
<dbReference type="CDD" id="cd06850">
    <property type="entry name" value="biotinyl_domain"/>
    <property type="match status" value="1"/>
</dbReference>
<proteinExistence type="predicted"/>
<dbReference type="InterPro" id="IPR000089">
    <property type="entry name" value="Biotin_lipoyl"/>
</dbReference>
<evidence type="ECO:0000259" key="2">
    <source>
        <dbReference type="PROSITE" id="PS50968"/>
    </source>
</evidence>
<dbReference type="InterPro" id="IPR050709">
    <property type="entry name" value="Biotin_Carboxyl_Carrier/Decarb"/>
</dbReference>
<evidence type="ECO:0000313" key="4">
    <source>
        <dbReference type="Proteomes" id="UP000250918"/>
    </source>
</evidence>
<keyword evidence="1" id="KW-0092">Biotin</keyword>
<dbReference type="EMBL" id="PQAP01000129">
    <property type="protein sequence ID" value="PWB70954.1"/>
    <property type="molecule type" value="Genomic_DNA"/>
</dbReference>
<name>A0A855X049_9BACT</name>